<proteinExistence type="predicted"/>
<keyword evidence="2" id="KW-1185">Reference proteome</keyword>
<dbReference type="Proteomes" id="UP001060085">
    <property type="component" value="Linkage Group LG08"/>
</dbReference>
<protein>
    <submittedName>
        <fullName evidence="1">Uncharacterized protein</fullName>
    </submittedName>
</protein>
<accession>A0ACB9ZKJ7</accession>
<name>A0ACB9ZKJ7_CATRO</name>
<evidence type="ECO:0000313" key="2">
    <source>
        <dbReference type="Proteomes" id="UP001060085"/>
    </source>
</evidence>
<sequence length="175" mass="20437">MHTVYTEEVRWCAYHTCYRLGRAKGVESDVSSGSKSKKIEKPREHKTHTPLSSRNVDPSGGGFLRTNWQIQGYLSQQAAAIEGLGTSFPLNAFEPILRQLQKLAPELHRVHFLRYLNSLHHYDYLVALDNLHRYFDYSKENVPTFIEYLLYLSKAFKLDFYLWSNMGFMEQIPDD</sequence>
<organism evidence="1 2">
    <name type="scientific">Catharanthus roseus</name>
    <name type="common">Madagascar periwinkle</name>
    <name type="synonym">Vinca rosea</name>
    <dbReference type="NCBI Taxonomy" id="4058"/>
    <lineage>
        <taxon>Eukaryota</taxon>
        <taxon>Viridiplantae</taxon>
        <taxon>Streptophyta</taxon>
        <taxon>Embryophyta</taxon>
        <taxon>Tracheophyta</taxon>
        <taxon>Spermatophyta</taxon>
        <taxon>Magnoliopsida</taxon>
        <taxon>eudicotyledons</taxon>
        <taxon>Gunneridae</taxon>
        <taxon>Pentapetalae</taxon>
        <taxon>asterids</taxon>
        <taxon>lamiids</taxon>
        <taxon>Gentianales</taxon>
        <taxon>Apocynaceae</taxon>
        <taxon>Rauvolfioideae</taxon>
        <taxon>Vinceae</taxon>
        <taxon>Catharanthinae</taxon>
        <taxon>Catharanthus</taxon>
    </lineage>
</organism>
<dbReference type="EMBL" id="CM044708">
    <property type="protein sequence ID" value="KAI5648202.1"/>
    <property type="molecule type" value="Genomic_DNA"/>
</dbReference>
<evidence type="ECO:0000313" key="1">
    <source>
        <dbReference type="EMBL" id="KAI5648202.1"/>
    </source>
</evidence>
<gene>
    <name evidence="1" type="ORF">M9H77_34207</name>
</gene>
<reference evidence="2" key="1">
    <citation type="journal article" date="2023" name="Nat. Plants">
        <title>Single-cell RNA sequencing provides a high-resolution roadmap for understanding the multicellular compartmentation of specialized metabolism.</title>
        <authorList>
            <person name="Sun S."/>
            <person name="Shen X."/>
            <person name="Li Y."/>
            <person name="Li Y."/>
            <person name="Wang S."/>
            <person name="Li R."/>
            <person name="Zhang H."/>
            <person name="Shen G."/>
            <person name="Guo B."/>
            <person name="Wei J."/>
            <person name="Xu J."/>
            <person name="St-Pierre B."/>
            <person name="Chen S."/>
            <person name="Sun C."/>
        </authorList>
    </citation>
    <scope>NUCLEOTIDE SEQUENCE [LARGE SCALE GENOMIC DNA]</scope>
</reference>
<comment type="caution">
    <text evidence="1">The sequence shown here is derived from an EMBL/GenBank/DDBJ whole genome shotgun (WGS) entry which is preliminary data.</text>
</comment>